<evidence type="ECO:0008006" key="3">
    <source>
        <dbReference type="Google" id="ProtNLM"/>
    </source>
</evidence>
<gene>
    <name evidence="1" type="ORF">GGG17_09770</name>
</gene>
<protein>
    <recommendedName>
        <fullName evidence="3">Histidine phosphatase family protein</fullName>
    </recommendedName>
</protein>
<sequence length="212" mass="22643">MSDLQCPATLLVARDGHAAFAHPGLLTDDGGWLTDVGATQMVVLADRLAADPSVRIAAVYTSPLARSVQSGRLVSETLGVPHEVVGGLEERSVGELVGQRVGHPVMAHVMHAWLTGDLSATVPGAEDGHQVVWRARQAMEAIADQHRGESVLVLAHRWIMAVVLPRLCHNVRDDLAVDHVVPHGVPARVRVDADGWVMDDWPGHPPPQGSKG</sequence>
<dbReference type="RefSeq" id="WP_154593507.1">
    <property type="nucleotide sequence ID" value="NZ_WLVL01000037.1"/>
</dbReference>
<proteinExistence type="predicted"/>
<dbReference type="AlphaFoldDB" id="A0A6I3IE60"/>
<accession>A0A6I3IE60</accession>
<evidence type="ECO:0000313" key="2">
    <source>
        <dbReference type="Proteomes" id="UP000431092"/>
    </source>
</evidence>
<dbReference type="Gene3D" id="3.40.50.1240">
    <property type="entry name" value="Phosphoglycerate mutase-like"/>
    <property type="match status" value="1"/>
</dbReference>
<organism evidence="1 2">
    <name type="scientific">Arsenicicoccus cauae</name>
    <dbReference type="NCBI Taxonomy" id="2663847"/>
    <lineage>
        <taxon>Bacteria</taxon>
        <taxon>Bacillati</taxon>
        <taxon>Actinomycetota</taxon>
        <taxon>Actinomycetes</taxon>
        <taxon>Micrococcales</taxon>
        <taxon>Intrasporangiaceae</taxon>
        <taxon>Arsenicicoccus</taxon>
    </lineage>
</organism>
<evidence type="ECO:0000313" key="1">
    <source>
        <dbReference type="EMBL" id="MTB72252.1"/>
    </source>
</evidence>
<dbReference type="EMBL" id="WLVL01000037">
    <property type="protein sequence ID" value="MTB72252.1"/>
    <property type="molecule type" value="Genomic_DNA"/>
</dbReference>
<reference evidence="1 2" key="1">
    <citation type="submission" date="2019-11" db="EMBL/GenBank/DDBJ databases">
        <title>Whole genome sequencing identifies a novel species of the genus Arsenicicoccus isolated from human blood.</title>
        <authorList>
            <person name="Jeong J.H."/>
            <person name="Kweon O.J."/>
            <person name="Kim H.R."/>
            <person name="Kim T.-H."/>
            <person name="Ha S.-M."/>
            <person name="Lee M.-K."/>
        </authorList>
    </citation>
    <scope>NUCLEOTIDE SEQUENCE [LARGE SCALE GENOMIC DNA]</scope>
    <source>
        <strain evidence="1 2">MKL-02</strain>
    </source>
</reference>
<dbReference type="InterPro" id="IPR029033">
    <property type="entry name" value="His_PPase_superfam"/>
</dbReference>
<dbReference type="Pfam" id="PF00300">
    <property type="entry name" value="His_Phos_1"/>
    <property type="match status" value="1"/>
</dbReference>
<dbReference type="SUPFAM" id="SSF53254">
    <property type="entry name" value="Phosphoglycerate mutase-like"/>
    <property type="match status" value="1"/>
</dbReference>
<keyword evidence="2" id="KW-1185">Reference proteome</keyword>
<name>A0A6I3IE60_9MICO</name>
<dbReference type="InterPro" id="IPR013078">
    <property type="entry name" value="His_Pase_superF_clade-1"/>
</dbReference>
<comment type="caution">
    <text evidence="1">The sequence shown here is derived from an EMBL/GenBank/DDBJ whole genome shotgun (WGS) entry which is preliminary data.</text>
</comment>
<dbReference type="Proteomes" id="UP000431092">
    <property type="component" value="Unassembled WGS sequence"/>
</dbReference>